<comment type="subcellular location">
    <subcellularLocation>
        <location evidence="6">Cytoplasm</location>
    </subcellularLocation>
</comment>
<dbReference type="Pfam" id="PF01593">
    <property type="entry name" value="Amino_oxidase"/>
    <property type="match status" value="1"/>
</dbReference>
<dbReference type="SUPFAM" id="SSF54373">
    <property type="entry name" value="FAD-linked reductases, C-terminal domain"/>
    <property type="match status" value="1"/>
</dbReference>
<gene>
    <name evidence="8" type="primary">hemG</name>
    <name evidence="8" type="ORF">IAC75_03570</name>
</gene>
<dbReference type="GO" id="GO:0005737">
    <property type="term" value="C:cytoplasm"/>
    <property type="evidence" value="ECO:0007669"/>
    <property type="project" value="UniProtKB-SubCell"/>
</dbReference>
<reference evidence="8" key="1">
    <citation type="submission" date="2020-10" db="EMBL/GenBank/DDBJ databases">
        <authorList>
            <person name="Gilroy R."/>
        </authorList>
    </citation>
    <scope>NUCLEOTIDE SEQUENCE</scope>
    <source>
        <strain evidence="8">10669</strain>
    </source>
</reference>
<dbReference type="Gene3D" id="3.90.660.20">
    <property type="entry name" value="Protoporphyrinogen oxidase, mitochondrial, domain 2"/>
    <property type="match status" value="1"/>
</dbReference>
<dbReference type="SUPFAM" id="SSF51905">
    <property type="entry name" value="FAD/NAD(P)-binding domain"/>
    <property type="match status" value="1"/>
</dbReference>
<dbReference type="GO" id="GO:0004729">
    <property type="term" value="F:oxygen-dependent protoporphyrinogen oxidase activity"/>
    <property type="evidence" value="ECO:0007669"/>
    <property type="project" value="UniProtKB-UniRule"/>
</dbReference>
<keyword evidence="6" id="KW-0963">Cytoplasm</keyword>
<comment type="similarity">
    <text evidence="6">Belongs to the protoporphyrinogen/coproporphyrinogen oxidase family. Coproporphyrinogen III oxidase subfamily.</text>
</comment>
<name>A0A9D1NJC9_9BACT</name>
<dbReference type="Gene3D" id="1.10.3110.10">
    <property type="entry name" value="protoporphyrinogen ix oxidase, domain 3"/>
    <property type="match status" value="1"/>
</dbReference>
<evidence type="ECO:0000256" key="1">
    <source>
        <dbReference type="ARBA" id="ARBA00001974"/>
    </source>
</evidence>
<evidence type="ECO:0000259" key="7">
    <source>
        <dbReference type="Pfam" id="PF01593"/>
    </source>
</evidence>
<evidence type="ECO:0000313" key="8">
    <source>
        <dbReference type="EMBL" id="HIV04214.1"/>
    </source>
</evidence>
<dbReference type="AlphaFoldDB" id="A0A9D1NJC9"/>
<dbReference type="Proteomes" id="UP000886812">
    <property type="component" value="Unassembled WGS sequence"/>
</dbReference>
<keyword evidence="3 6" id="KW-0274">FAD</keyword>
<evidence type="ECO:0000256" key="2">
    <source>
        <dbReference type="ARBA" id="ARBA00022630"/>
    </source>
</evidence>
<feature type="domain" description="Amine oxidase" evidence="7">
    <location>
        <begin position="15"/>
        <end position="460"/>
    </location>
</feature>
<evidence type="ECO:0000256" key="4">
    <source>
        <dbReference type="ARBA" id="ARBA00023002"/>
    </source>
</evidence>
<protein>
    <recommendedName>
        <fullName evidence="6">Coproporphyrinogen III oxidase</fullName>
        <ecNumber evidence="6">1.3.3.15</ecNumber>
    </recommendedName>
</protein>
<dbReference type="GO" id="GO:0006783">
    <property type="term" value="P:heme biosynthetic process"/>
    <property type="evidence" value="ECO:0007669"/>
    <property type="project" value="UniProtKB-UniRule"/>
</dbReference>
<reference evidence="8" key="2">
    <citation type="journal article" date="2021" name="PeerJ">
        <title>Extensive microbial diversity within the chicken gut microbiome revealed by metagenomics and culture.</title>
        <authorList>
            <person name="Gilroy R."/>
            <person name="Ravi A."/>
            <person name="Getino M."/>
            <person name="Pursley I."/>
            <person name="Horton D.L."/>
            <person name="Alikhan N.F."/>
            <person name="Baker D."/>
            <person name="Gharbi K."/>
            <person name="Hall N."/>
            <person name="Watson M."/>
            <person name="Adriaenssens E.M."/>
            <person name="Foster-Nyarko E."/>
            <person name="Jarju S."/>
            <person name="Secka A."/>
            <person name="Antonio M."/>
            <person name="Oren A."/>
            <person name="Chaudhuri R.R."/>
            <person name="La Ragione R."/>
            <person name="Hildebrand F."/>
            <person name="Pallen M.J."/>
        </authorList>
    </citation>
    <scope>NUCLEOTIDE SEQUENCE</scope>
    <source>
        <strain evidence="8">10669</strain>
    </source>
</reference>
<evidence type="ECO:0000256" key="6">
    <source>
        <dbReference type="RuleBase" id="RU364052"/>
    </source>
</evidence>
<comment type="cofactor">
    <cofactor evidence="1 6">
        <name>FAD</name>
        <dbReference type="ChEBI" id="CHEBI:57692"/>
    </cofactor>
</comment>
<dbReference type="InterPro" id="IPR036188">
    <property type="entry name" value="FAD/NAD-bd_sf"/>
</dbReference>
<dbReference type="EMBL" id="DVOG01000091">
    <property type="protein sequence ID" value="HIV04214.1"/>
    <property type="molecule type" value="Genomic_DNA"/>
</dbReference>
<keyword evidence="4 6" id="KW-0560">Oxidoreductase</keyword>
<evidence type="ECO:0000256" key="3">
    <source>
        <dbReference type="ARBA" id="ARBA00022827"/>
    </source>
</evidence>
<keyword evidence="2 6" id="KW-0285">Flavoprotein</keyword>
<evidence type="ECO:0000313" key="9">
    <source>
        <dbReference type="Proteomes" id="UP000886812"/>
    </source>
</evidence>
<comment type="catalytic activity">
    <reaction evidence="6">
        <text>coproporphyrinogen III + 3 O2 = coproporphyrin III + 3 H2O2</text>
        <dbReference type="Rhea" id="RHEA:43436"/>
        <dbReference type="ChEBI" id="CHEBI:15379"/>
        <dbReference type="ChEBI" id="CHEBI:16240"/>
        <dbReference type="ChEBI" id="CHEBI:57309"/>
        <dbReference type="ChEBI" id="CHEBI:131725"/>
        <dbReference type="EC" id="1.3.3.15"/>
    </reaction>
</comment>
<keyword evidence="5 6" id="KW-0350">Heme biosynthesis</keyword>
<sequence>MTEPRKKTLVLGGGIAGLTAANALRMRGAETLLVEKSPRVGGAIRTFARDGFLAEGGPQTFVAEDKKLFDFLRATDVLPAAIDAFPAAKKRFIVRGGKPRAVPASVVSAATTPLFSFFGKMRLLAEPFVPARRDGNAESVADFVRRRIGREMYDYALNPLVAGIFAGDPEKLDVRFAFPKVWNLEQRYGSLIRGTLPNAKAKRASGLYEKKRTLSFPHGMETLPKMLRARLDPRGVRVDSELTEIAREGGGWRARWRSRAAVCTFFEEDEFFDALLIAIPPRAWKEIPFRDEALRAFFARIEPPPMPPVTMLTLGFPRERVAHALDGFGMLVPEKERRKILGTLFTSSLFPNRAPRGFVTLSTYLGGTRQPEIARLPADAQLEIVREELRALLGAEGEPAFVERVENPCAIPQYDIGCEKFFAALDEAEKAFPLRFAGNFRGGISVAQTMLSALNAAEKI</sequence>
<dbReference type="InterPro" id="IPR002937">
    <property type="entry name" value="Amino_oxidase"/>
</dbReference>
<dbReference type="EC" id="1.3.3.15" evidence="6"/>
<dbReference type="PANTHER" id="PTHR42923">
    <property type="entry name" value="PROTOPORPHYRINOGEN OXIDASE"/>
    <property type="match status" value="1"/>
</dbReference>
<dbReference type="InterPro" id="IPR004572">
    <property type="entry name" value="Protoporphyrinogen_oxidase"/>
</dbReference>
<organism evidence="8 9">
    <name type="scientific">Candidatus Spyradosoma merdigallinarum</name>
    <dbReference type="NCBI Taxonomy" id="2840950"/>
    <lineage>
        <taxon>Bacteria</taxon>
        <taxon>Pseudomonadati</taxon>
        <taxon>Verrucomicrobiota</taxon>
        <taxon>Opitutia</taxon>
        <taxon>Opitutia incertae sedis</taxon>
        <taxon>Candidatus Spyradosoma</taxon>
    </lineage>
</organism>
<comment type="function">
    <text evidence="6">Involved in coproporphyrin-dependent heme b biosynthesis. Catalyzes the oxidation of coproporphyrinogen III to coproporphyrin III.</text>
</comment>
<evidence type="ECO:0000256" key="5">
    <source>
        <dbReference type="ARBA" id="ARBA00023133"/>
    </source>
</evidence>
<dbReference type="PANTHER" id="PTHR42923:SF3">
    <property type="entry name" value="PROTOPORPHYRINOGEN OXIDASE"/>
    <property type="match status" value="1"/>
</dbReference>
<proteinExistence type="inferred from homology"/>
<dbReference type="Gene3D" id="3.50.50.60">
    <property type="entry name" value="FAD/NAD(P)-binding domain"/>
    <property type="match status" value="1"/>
</dbReference>
<dbReference type="InterPro" id="IPR050464">
    <property type="entry name" value="Zeta_carotene_desat/Oxidored"/>
</dbReference>
<dbReference type="NCBIfam" id="TIGR00562">
    <property type="entry name" value="proto_IX_ox"/>
    <property type="match status" value="1"/>
</dbReference>
<comment type="caution">
    <text evidence="8">The sequence shown here is derived from an EMBL/GenBank/DDBJ whole genome shotgun (WGS) entry which is preliminary data.</text>
</comment>
<accession>A0A9D1NJC9</accession>
<comment type="pathway">
    <text evidence="6">Porphyrin-containing compound metabolism; protoheme biosynthesis.</text>
</comment>